<feature type="transmembrane region" description="Helical" evidence="5">
    <location>
        <begin position="102"/>
        <end position="122"/>
    </location>
</feature>
<keyword evidence="4 5" id="KW-0472">Membrane</keyword>
<dbReference type="Pfam" id="PF07681">
    <property type="entry name" value="DoxX"/>
    <property type="match status" value="1"/>
</dbReference>
<accession>G5JG89</accession>
<feature type="transmembrane region" description="Helical" evidence="5">
    <location>
        <begin position="6"/>
        <end position="25"/>
    </location>
</feature>
<dbReference type="RefSeq" id="WP_002462145.1">
    <property type="nucleotide sequence ID" value="NZ_AEUN01000046.1"/>
</dbReference>
<feature type="transmembrane region" description="Helical" evidence="5">
    <location>
        <begin position="75"/>
        <end position="96"/>
    </location>
</feature>
<sequence>MKILQLILIFIVRLVSGTIMLLQGFEKLTGNFTLKGLVPVIKDNTDSPVWYKWFFEHVVTHSTSLFDFVIPLGELAIGLGLLFGVLSYTASFFGAFVMLNYILADMIFSYPLQLALFIILLMHHNTLRQLSLPSVINYIKSFKHRGENKHDTHPSRR</sequence>
<gene>
    <name evidence="6" type="ORF">SS7213T_02303</name>
</gene>
<comment type="caution">
    <text evidence="6">The sequence shown here is derived from an EMBL/GenBank/DDBJ whole genome shotgun (WGS) entry which is preliminary data.</text>
</comment>
<keyword evidence="3 5" id="KW-1133">Transmembrane helix</keyword>
<evidence type="ECO:0000256" key="3">
    <source>
        <dbReference type="ARBA" id="ARBA00022989"/>
    </source>
</evidence>
<protein>
    <recommendedName>
        <fullName evidence="8">DoxX family protein</fullName>
    </recommendedName>
</protein>
<dbReference type="PANTHER" id="PTHR39157:SF1">
    <property type="entry name" value="DOXX FAMILY PROTEIN"/>
    <property type="match status" value="1"/>
</dbReference>
<dbReference type="PATRIC" id="fig|911238.3.peg.428"/>
<evidence type="ECO:0000256" key="2">
    <source>
        <dbReference type="ARBA" id="ARBA00022692"/>
    </source>
</evidence>
<evidence type="ECO:0000256" key="5">
    <source>
        <dbReference type="SAM" id="Phobius"/>
    </source>
</evidence>
<keyword evidence="2 5" id="KW-0812">Transmembrane</keyword>
<dbReference type="Proteomes" id="UP000005413">
    <property type="component" value="Unassembled WGS sequence"/>
</dbReference>
<dbReference type="InterPro" id="IPR032808">
    <property type="entry name" value="DoxX"/>
</dbReference>
<evidence type="ECO:0008006" key="8">
    <source>
        <dbReference type="Google" id="ProtNLM"/>
    </source>
</evidence>
<proteinExistence type="predicted"/>
<organism evidence="6 7">
    <name type="scientific">Staphylococcus simiae CCM 7213 = CCUG 51256</name>
    <dbReference type="NCBI Taxonomy" id="911238"/>
    <lineage>
        <taxon>Bacteria</taxon>
        <taxon>Bacillati</taxon>
        <taxon>Bacillota</taxon>
        <taxon>Bacilli</taxon>
        <taxon>Bacillales</taxon>
        <taxon>Staphylococcaceae</taxon>
        <taxon>Staphylococcus</taxon>
    </lineage>
</organism>
<evidence type="ECO:0000313" key="6">
    <source>
        <dbReference type="EMBL" id="EHJ08802.1"/>
    </source>
</evidence>
<evidence type="ECO:0000256" key="1">
    <source>
        <dbReference type="ARBA" id="ARBA00004141"/>
    </source>
</evidence>
<dbReference type="OrthoDB" id="26941at2"/>
<comment type="subcellular location">
    <subcellularLocation>
        <location evidence="1">Membrane</location>
        <topology evidence="1">Multi-pass membrane protein</topology>
    </subcellularLocation>
</comment>
<dbReference type="PANTHER" id="PTHR39157">
    <property type="entry name" value="INTEGRAL MEMBRANE PROTEIN-RELATED"/>
    <property type="match status" value="1"/>
</dbReference>
<reference evidence="6 7" key="1">
    <citation type="journal article" date="2012" name="BMC Genomics">
        <title>Comparative genomic analysis of the genus Staphylococcus including Staphylococcus aureus and its newly described sister species Staphylococcus simiae.</title>
        <authorList>
            <person name="Suzuki H."/>
            <person name="Lefebure T."/>
            <person name="Pavinski Bitar P."/>
            <person name="Stanhope M.J."/>
        </authorList>
    </citation>
    <scope>NUCLEOTIDE SEQUENCE [LARGE SCALE GENOMIC DNA]</scope>
    <source>
        <strain evidence="6 7">CCM 7213</strain>
    </source>
</reference>
<name>G5JG89_9STAP</name>
<evidence type="ECO:0000313" key="7">
    <source>
        <dbReference type="Proteomes" id="UP000005413"/>
    </source>
</evidence>
<dbReference type="EMBL" id="AEUN01000046">
    <property type="protein sequence ID" value="EHJ08802.1"/>
    <property type="molecule type" value="Genomic_DNA"/>
</dbReference>
<dbReference type="AlphaFoldDB" id="G5JG89"/>
<evidence type="ECO:0000256" key="4">
    <source>
        <dbReference type="ARBA" id="ARBA00023136"/>
    </source>
</evidence>
<dbReference type="GO" id="GO:0016020">
    <property type="term" value="C:membrane"/>
    <property type="evidence" value="ECO:0007669"/>
    <property type="project" value="UniProtKB-SubCell"/>
</dbReference>
<keyword evidence="7" id="KW-1185">Reference proteome</keyword>